<dbReference type="RefSeq" id="WP_336203909.1">
    <property type="nucleotide sequence ID" value="NZ_JBANEI010000023.1"/>
</dbReference>
<proteinExistence type="predicted"/>
<organism evidence="1 2">
    <name type="scientific">Erwinia aphidicola</name>
    <dbReference type="NCBI Taxonomy" id="68334"/>
    <lineage>
        <taxon>Bacteria</taxon>
        <taxon>Pseudomonadati</taxon>
        <taxon>Pseudomonadota</taxon>
        <taxon>Gammaproteobacteria</taxon>
        <taxon>Enterobacterales</taxon>
        <taxon>Erwiniaceae</taxon>
        <taxon>Erwinia</taxon>
    </lineage>
</organism>
<reference evidence="1 2" key="1">
    <citation type="submission" date="2024-02" db="EMBL/GenBank/DDBJ databases">
        <title>First report Erwinia aphidicola in onion in Chile.</title>
        <authorList>
            <person name="Valenzuela M."/>
            <person name="Pena M."/>
            <person name="Dutta B."/>
        </authorList>
    </citation>
    <scope>NUCLEOTIDE SEQUENCE [LARGE SCALE GENOMIC DNA]</scope>
    <source>
        <strain evidence="1 2">QCJ3A</strain>
    </source>
</reference>
<dbReference type="EMBL" id="JBANEI010000023">
    <property type="protein sequence ID" value="MEI2684264.1"/>
    <property type="molecule type" value="Genomic_DNA"/>
</dbReference>
<sequence length="136" mass="15633">MNNIQLENGRINLEGLDGIADHLKALAITNKTLDGIKSSLQAAEDKSSDWYRRATLAHKSWFWMRNRICERLATLRREEKEMNRMRMRFEDEELLKLLRGQVASSDLKAFIHLARAKAESRLQYELSKAGGTDANA</sequence>
<evidence type="ECO:0000313" key="2">
    <source>
        <dbReference type="Proteomes" id="UP001306592"/>
    </source>
</evidence>
<dbReference type="Proteomes" id="UP001306592">
    <property type="component" value="Unassembled WGS sequence"/>
</dbReference>
<keyword evidence="2" id="KW-1185">Reference proteome</keyword>
<gene>
    <name evidence="1" type="ORF">V8N49_21735</name>
</gene>
<protein>
    <submittedName>
        <fullName evidence="1">Uncharacterized protein</fullName>
    </submittedName>
</protein>
<comment type="caution">
    <text evidence="1">The sequence shown here is derived from an EMBL/GenBank/DDBJ whole genome shotgun (WGS) entry which is preliminary data.</text>
</comment>
<accession>A0ABU8DNW9</accession>
<evidence type="ECO:0000313" key="1">
    <source>
        <dbReference type="EMBL" id="MEI2684264.1"/>
    </source>
</evidence>
<name>A0ABU8DNW9_ERWAP</name>